<comment type="caution">
    <text evidence="3">The sequence shown here is derived from an EMBL/GenBank/DDBJ whole genome shotgun (WGS) entry which is preliminary data.</text>
</comment>
<sequence>MKYLFTILLLATVQLSYAQSSLLLNGIRTATNVGRIAARANNNKTKIKQKSALAPEATSSSTASTVGQPAPIMPFTYRGQAVSRQRTTAETIKGKGASEILALEAALEQTHQALLADSAQSFLPATQNEAIIAAARKAATVRPAWNYSAYQQELAFYQQEETRRMAPAPAPAPAKPVRKPRK</sequence>
<feature type="chain" id="PRO_5012625374" evidence="2">
    <location>
        <begin position="19"/>
        <end position="182"/>
    </location>
</feature>
<protein>
    <submittedName>
        <fullName evidence="3">Uncharacterized protein</fullName>
    </submittedName>
</protein>
<dbReference type="RefSeq" id="WP_088464532.1">
    <property type="nucleotide sequence ID" value="NZ_NIRR01000016.1"/>
</dbReference>
<gene>
    <name evidence="3" type="ORF">CDA63_11160</name>
</gene>
<evidence type="ECO:0000256" key="1">
    <source>
        <dbReference type="SAM" id="MobiDB-lite"/>
    </source>
</evidence>
<name>A0A246FNB0_9BACT</name>
<feature type="signal peptide" evidence="2">
    <location>
        <begin position="1"/>
        <end position="18"/>
    </location>
</feature>
<reference evidence="3 4" key="1">
    <citation type="submission" date="2017-06" db="EMBL/GenBank/DDBJ databases">
        <title>Hymenobacter amundsenii sp. nov. isolated from regoliths in Antarctica.</title>
        <authorList>
            <person name="Sedlacek I."/>
            <person name="Kralova S."/>
            <person name="Pantucek R."/>
            <person name="Svec P."/>
            <person name="Holochova P."/>
            <person name="Stankova E."/>
            <person name="Vrbovska V."/>
            <person name="Busse H.-J."/>
        </authorList>
    </citation>
    <scope>NUCLEOTIDE SEQUENCE [LARGE SCALE GENOMIC DNA]</scope>
    <source>
        <strain evidence="3 4">CCM 8682</strain>
    </source>
</reference>
<dbReference type="OrthoDB" id="886790at2"/>
<keyword evidence="4" id="KW-1185">Reference proteome</keyword>
<dbReference type="EMBL" id="NIRR01000016">
    <property type="protein sequence ID" value="OWP63083.1"/>
    <property type="molecule type" value="Genomic_DNA"/>
</dbReference>
<evidence type="ECO:0000313" key="4">
    <source>
        <dbReference type="Proteomes" id="UP000197277"/>
    </source>
</evidence>
<evidence type="ECO:0000313" key="3">
    <source>
        <dbReference type="EMBL" id="OWP63083.1"/>
    </source>
</evidence>
<dbReference type="Proteomes" id="UP000197277">
    <property type="component" value="Unassembled WGS sequence"/>
</dbReference>
<keyword evidence="2" id="KW-0732">Signal</keyword>
<organism evidence="3 4">
    <name type="scientific">Hymenobacter amundsenii</name>
    <dbReference type="NCBI Taxonomy" id="2006685"/>
    <lineage>
        <taxon>Bacteria</taxon>
        <taxon>Pseudomonadati</taxon>
        <taxon>Bacteroidota</taxon>
        <taxon>Cytophagia</taxon>
        <taxon>Cytophagales</taxon>
        <taxon>Hymenobacteraceae</taxon>
        <taxon>Hymenobacter</taxon>
    </lineage>
</organism>
<proteinExistence type="predicted"/>
<accession>A0A246FNB0</accession>
<evidence type="ECO:0000256" key="2">
    <source>
        <dbReference type="SAM" id="SignalP"/>
    </source>
</evidence>
<feature type="region of interest" description="Disordered" evidence="1">
    <location>
        <begin position="161"/>
        <end position="182"/>
    </location>
</feature>
<dbReference type="AlphaFoldDB" id="A0A246FNB0"/>